<reference evidence="9" key="1">
    <citation type="journal article" date="2019" name="Int. J. Syst. Evol. Microbiol.">
        <title>The Global Catalogue of Microorganisms (GCM) 10K type strain sequencing project: providing services to taxonomists for standard genome sequencing and annotation.</title>
        <authorList>
            <consortium name="The Broad Institute Genomics Platform"/>
            <consortium name="The Broad Institute Genome Sequencing Center for Infectious Disease"/>
            <person name="Wu L."/>
            <person name="Ma J."/>
        </authorList>
    </citation>
    <scope>NUCLEOTIDE SEQUENCE [LARGE SCALE GENOMIC DNA]</scope>
    <source>
        <strain evidence="9">CGMCC 4.7181</strain>
    </source>
</reference>
<evidence type="ECO:0000313" key="9">
    <source>
        <dbReference type="Proteomes" id="UP000638043"/>
    </source>
</evidence>
<comment type="caution">
    <text evidence="8">The sequence shown here is derived from an EMBL/GenBank/DDBJ whole genome shotgun (WGS) entry which is preliminary data.</text>
</comment>
<dbReference type="PROSITE" id="PS51186">
    <property type="entry name" value="GNAT"/>
    <property type="match status" value="1"/>
</dbReference>
<dbReference type="Proteomes" id="UP000638043">
    <property type="component" value="Unassembled WGS sequence"/>
</dbReference>
<evidence type="ECO:0000256" key="3">
    <source>
        <dbReference type="ARBA" id="ARBA00008487"/>
    </source>
</evidence>
<dbReference type="PANTHER" id="PTHR43610:SF1">
    <property type="entry name" value="N-ACETYLTRANSFERASE DOMAIN-CONTAINING PROTEIN"/>
    <property type="match status" value="1"/>
</dbReference>
<sequence length="431" mass="47496">MSTDLLGALPRTLSDTDIALAPFIGNEDISELYAALTAPVWEHAPGGAPADAGDLRRRMIARIAGDPPLCRTWLIRLKGAIVGTTSHFVLSDQPDALEIGATYMSPTVWGSGVNARVKRLMIEAARDAGARRIVFQTDERNHRSARAIKKLGALPRGSRIEKIIRPDGSVRTSLLFELALDEVPLSSGNAGGVVVRVGDTVRKSWTGSTESVADYVRHLRESGVDAPRIVGRDAHARQVIEYVDGVLAMGREPLTHSELHRVGETVRAIHDASASYVPPPDARWDTLLEPANAELICHNDLAPWNLITGDRWVFIDWDGAGPSTRLWDLAYAAQAFTLNDAGRDPDEAARELSVFIDGYRADDALRTALPRTMHRRAAAMHDLLRESHDTGREPWASMYSTGHGEHWRRVSHYVKQHEQVWARALSPSEHL</sequence>
<comment type="similarity">
    <text evidence="3">In the C-terminal section; belongs to the aminoglycoside phosphotransferase family.</text>
</comment>
<organism evidence="8 9">
    <name type="scientific">Microbacterium nanhaiense</name>
    <dbReference type="NCBI Taxonomy" id="1301026"/>
    <lineage>
        <taxon>Bacteria</taxon>
        <taxon>Bacillati</taxon>
        <taxon>Actinomycetota</taxon>
        <taxon>Actinomycetes</taxon>
        <taxon>Micrococcales</taxon>
        <taxon>Microbacteriaceae</taxon>
        <taxon>Microbacterium</taxon>
    </lineage>
</organism>
<proteinExistence type="inferred from homology"/>
<keyword evidence="9" id="KW-1185">Reference proteome</keyword>
<dbReference type="Gene3D" id="3.90.1200.10">
    <property type="match status" value="1"/>
</dbReference>
<dbReference type="Gene3D" id="3.40.630.30">
    <property type="match status" value="1"/>
</dbReference>
<evidence type="ECO:0000256" key="6">
    <source>
        <dbReference type="ARBA" id="ARBA00023268"/>
    </source>
</evidence>
<dbReference type="Pfam" id="PF01636">
    <property type="entry name" value="APH"/>
    <property type="match status" value="1"/>
</dbReference>
<dbReference type="InterPro" id="IPR016181">
    <property type="entry name" value="Acyl_CoA_acyltransferase"/>
</dbReference>
<evidence type="ECO:0000256" key="1">
    <source>
        <dbReference type="ARBA" id="ARBA00001735"/>
    </source>
</evidence>
<dbReference type="PANTHER" id="PTHR43610">
    <property type="entry name" value="BLL6696 PROTEIN"/>
    <property type="match status" value="1"/>
</dbReference>
<dbReference type="InterPro" id="IPR002575">
    <property type="entry name" value="Aminoglycoside_PTrfase"/>
</dbReference>
<comment type="catalytic activity">
    <reaction evidence="1">
        <text>a gentamycin + GTP = a gentamycin 2''-phosphate + GDP + H(+)</text>
        <dbReference type="Rhea" id="RHEA:48872"/>
        <dbReference type="ChEBI" id="CHEBI:15378"/>
        <dbReference type="ChEBI" id="CHEBI:37565"/>
        <dbReference type="ChEBI" id="CHEBI:58189"/>
        <dbReference type="ChEBI" id="CHEBI:90218"/>
        <dbReference type="ChEBI" id="CHEBI:90219"/>
        <dbReference type="EC" id="2.7.1.190"/>
    </reaction>
</comment>
<accession>A0ABQ2N3R7</accession>
<evidence type="ECO:0000256" key="5">
    <source>
        <dbReference type="ARBA" id="ARBA00014467"/>
    </source>
</evidence>
<dbReference type="SUPFAM" id="SSF55729">
    <property type="entry name" value="Acyl-CoA N-acyltransferases (Nat)"/>
    <property type="match status" value="1"/>
</dbReference>
<dbReference type="SUPFAM" id="SSF56112">
    <property type="entry name" value="Protein kinase-like (PK-like)"/>
    <property type="match status" value="1"/>
</dbReference>
<comment type="function">
    <text evidence="2">Involved in resistance to gentamicin, tobramycin, and kanamycin. Tobramycin and kanamycin resistance is due to the ACC activity, specified by N-terminal region. The C-terminal region is a kinase that phosphorylates several 4,6-disubstituted aminoglycosides.</text>
</comment>
<dbReference type="RefSeq" id="WP_308423423.1">
    <property type="nucleotide sequence ID" value="NZ_BMMQ01000013.1"/>
</dbReference>
<dbReference type="InterPro" id="IPR011009">
    <property type="entry name" value="Kinase-like_dom_sf"/>
</dbReference>
<keyword evidence="6" id="KW-0511">Multifunctional enzyme</keyword>
<dbReference type="InterPro" id="IPR000182">
    <property type="entry name" value="GNAT_dom"/>
</dbReference>
<feature type="domain" description="N-acetyltransferase" evidence="7">
    <location>
        <begin position="18"/>
        <end position="181"/>
    </location>
</feature>
<protein>
    <recommendedName>
        <fullName evidence="5">Bifunctional AAC/APH</fullName>
        <ecNumber evidence="4">2.7.1.190</ecNumber>
    </recommendedName>
</protein>
<dbReference type="EMBL" id="BMMQ01000013">
    <property type="protein sequence ID" value="GGO67375.1"/>
    <property type="molecule type" value="Genomic_DNA"/>
</dbReference>
<evidence type="ECO:0000256" key="2">
    <source>
        <dbReference type="ARBA" id="ARBA00002498"/>
    </source>
</evidence>
<dbReference type="EC" id="2.7.1.190" evidence="4"/>
<evidence type="ECO:0000256" key="4">
    <source>
        <dbReference type="ARBA" id="ARBA00011931"/>
    </source>
</evidence>
<dbReference type="Pfam" id="PF13302">
    <property type="entry name" value="Acetyltransf_3"/>
    <property type="match status" value="1"/>
</dbReference>
<gene>
    <name evidence="8" type="ORF">GCM10010910_29000</name>
</gene>
<evidence type="ECO:0000259" key="7">
    <source>
        <dbReference type="PROSITE" id="PS51186"/>
    </source>
</evidence>
<name>A0ABQ2N3R7_9MICO</name>
<evidence type="ECO:0000313" key="8">
    <source>
        <dbReference type="EMBL" id="GGO67375.1"/>
    </source>
</evidence>